<feature type="transmembrane region" description="Helical" evidence="1">
    <location>
        <begin position="122"/>
        <end position="140"/>
    </location>
</feature>
<organism evidence="2 3">
    <name type="scientific">Paenibacillus thailandensis</name>
    <dbReference type="NCBI Taxonomy" id="393250"/>
    <lineage>
        <taxon>Bacteria</taxon>
        <taxon>Bacillati</taxon>
        <taxon>Bacillota</taxon>
        <taxon>Bacilli</taxon>
        <taxon>Bacillales</taxon>
        <taxon>Paenibacillaceae</taxon>
        <taxon>Paenibacillus</taxon>
    </lineage>
</organism>
<name>A0ABW5QZC0_9BACL</name>
<keyword evidence="1" id="KW-0472">Membrane</keyword>
<gene>
    <name evidence="2" type="ORF">ACFSW5_15975</name>
</gene>
<feature type="transmembrane region" description="Helical" evidence="1">
    <location>
        <begin position="33"/>
        <end position="54"/>
    </location>
</feature>
<keyword evidence="1" id="KW-0812">Transmembrane</keyword>
<dbReference type="EMBL" id="JBHUMY010000016">
    <property type="protein sequence ID" value="MFD2661752.1"/>
    <property type="molecule type" value="Genomic_DNA"/>
</dbReference>
<keyword evidence="1" id="KW-1133">Transmembrane helix</keyword>
<dbReference type="RefSeq" id="WP_379274993.1">
    <property type="nucleotide sequence ID" value="NZ_JBHUGT010000012.1"/>
</dbReference>
<comment type="caution">
    <text evidence="2">The sequence shown here is derived from an EMBL/GenBank/DDBJ whole genome shotgun (WGS) entry which is preliminary data.</text>
</comment>
<evidence type="ECO:0000256" key="1">
    <source>
        <dbReference type="SAM" id="Phobius"/>
    </source>
</evidence>
<evidence type="ECO:0000313" key="3">
    <source>
        <dbReference type="Proteomes" id="UP001597493"/>
    </source>
</evidence>
<protein>
    <submittedName>
        <fullName evidence="2">Uncharacterized protein</fullName>
    </submittedName>
</protein>
<dbReference type="Proteomes" id="UP001597493">
    <property type="component" value="Unassembled WGS sequence"/>
</dbReference>
<feature type="transmembrane region" description="Helical" evidence="1">
    <location>
        <begin position="66"/>
        <end position="84"/>
    </location>
</feature>
<proteinExistence type="predicted"/>
<sequence>MGIWFGFITLCFTLPFVWFMPKRISLKEIYIFWGWLAAITINIDLIFGLILDLYDSESPSITIEDLILQFLLPPSFGVIILNFMPFRKRDFVLYLIGMTLFAITYEVLSLLTGYLVYKGWELWFSVPFYALVILYLRIHLSLLRKH</sequence>
<evidence type="ECO:0000313" key="2">
    <source>
        <dbReference type="EMBL" id="MFD2661752.1"/>
    </source>
</evidence>
<keyword evidence="3" id="KW-1185">Reference proteome</keyword>
<accession>A0ABW5QZC0</accession>
<feature type="transmembrane region" description="Helical" evidence="1">
    <location>
        <begin position="91"/>
        <end position="116"/>
    </location>
</feature>
<reference evidence="3" key="1">
    <citation type="journal article" date="2019" name="Int. J. Syst. Evol. Microbiol.">
        <title>The Global Catalogue of Microorganisms (GCM) 10K type strain sequencing project: providing services to taxonomists for standard genome sequencing and annotation.</title>
        <authorList>
            <consortium name="The Broad Institute Genomics Platform"/>
            <consortium name="The Broad Institute Genome Sequencing Center for Infectious Disease"/>
            <person name="Wu L."/>
            <person name="Ma J."/>
        </authorList>
    </citation>
    <scope>NUCLEOTIDE SEQUENCE [LARGE SCALE GENOMIC DNA]</scope>
    <source>
        <strain evidence="3">TISTR 1827</strain>
    </source>
</reference>
<feature type="transmembrane region" description="Helical" evidence="1">
    <location>
        <begin position="6"/>
        <end position="21"/>
    </location>
</feature>